<name>A0A238H6B6_9BURK</name>
<gene>
    <name evidence="2" type="ORF">BSIN_3944</name>
</gene>
<feature type="region of interest" description="Disordered" evidence="1">
    <location>
        <begin position="1"/>
        <end position="43"/>
    </location>
</feature>
<dbReference type="AlphaFoldDB" id="A0A238H6B6"/>
<protein>
    <submittedName>
        <fullName evidence="2">Uncharacterized protein</fullName>
    </submittedName>
</protein>
<dbReference type="Proteomes" id="UP000198460">
    <property type="component" value="Unassembled WGS sequence"/>
</dbReference>
<sequence>MTHLFVSPVDRRRRFSGQRRPRAQRSRPRAHRANGACGMRRTC</sequence>
<evidence type="ECO:0000256" key="1">
    <source>
        <dbReference type="SAM" id="MobiDB-lite"/>
    </source>
</evidence>
<reference evidence="2 3" key="1">
    <citation type="submission" date="2017-04" db="EMBL/GenBank/DDBJ databases">
        <authorList>
            <person name="Afonso C.L."/>
            <person name="Miller P.J."/>
            <person name="Scott M.A."/>
            <person name="Spackman E."/>
            <person name="Goraichik I."/>
            <person name="Dimitrov K.M."/>
            <person name="Suarez D.L."/>
            <person name="Swayne D.E."/>
        </authorList>
    </citation>
    <scope>NUCLEOTIDE SEQUENCE [LARGE SCALE GENOMIC DNA]</scope>
    <source>
        <strain evidence="2">LMG 28154</strain>
    </source>
</reference>
<evidence type="ECO:0000313" key="2">
    <source>
        <dbReference type="EMBL" id="SMG00961.1"/>
    </source>
</evidence>
<organism evidence="2 3">
    <name type="scientific">Burkholderia singularis</name>
    <dbReference type="NCBI Taxonomy" id="1503053"/>
    <lineage>
        <taxon>Bacteria</taxon>
        <taxon>Pseudomonadati</taxon>
        <taxon>Pseudomonadota</taxon>
        <taxon>Betaproteobacteria</taxon>
        <taxon>Burkholderiales</taxon>
        <taxon>Burkholderiaceae</taxon>
        <taxon>Burkholderia</taxon>
        <taxon>pseudomallei group</taxon>
    </lineage>
</organism>
<dbReference type="EMBL" id="FXAN01000064">
    <property type="protein sequence ID" value="SMG00961.1"/>
    <property type="molecule type" value="Genomic_DNA"/>
</dbReference>
<evidence type="ECO:0000313" key="3">
    <source>
        <dbReference type="Proteomes" id="UP000198460"/>
    </source>
</evidence>
<feature type="compositionally biased region" description="Basic residues" evidence="1">
    <location>
        <begin position="11"/>
        <end position="32"/>
    </location>
</feature>
<proteinExistence type="predicted"/>
<accession>A0A238H6B6</accession>